<feature type="compositionally biased region" description="Polar residues" evidence="1">
    <location>
        <begin position="86"/>
        <end position="97"/>
    </location>
</feature>
<evidence type="ECO:0000256" key="1">
    <source>
        <dbReference type="SAM" id="MobiDB-lite"/>
    </source>
</evidence>
<reference evidence="2 3" key="1">
    <citation type="submission" date="2024-01" db="EMBL/GenBank/DDBJ databases">
        <title>The genomes of 5 underutilized Papilionoideae crops provide insights into root nodulation and disease resistanc.</title>
        <authorList>
            <person name="Jiang F."/>
        </authorList>
    </citation>
    <scope>NUCLEOTIDE SEQUENCE [LARGE SCALE GENOMIC DNA]</scope>
    <source>
        <strain evidence="2">DUOXIRENSHENG_FW03</strain>
        <tissue evidence="2">Leaves</tissue>
    </source>
</reference>
<dbReference type="AlphaFoldDB" id="A0AAN9S022"/>
<comment type="caution">
    <text evidence="2">The sequence shown here is derived from an EMBL/GenBank/DDBJ whole genome shotgun (WGS) entry which is preliminary data.</text>
</comment>
<dbReference type="EMBL" id="JAYMYS010000007">
    <property type="protein sequence ID" value="KAK7386522.1"/>
    <property type="molecule type" value="Genomic_DNA"/>
</dbReference>
<proteinExistence type="predicted"/>
<organism evidence="2 3">
    <name type="scientific">Psophocarpus tetragonolobus</name>
    <name type="common">Winged bean</name>
    <name type="synonym">Dolichos tetragonolobus</name>
    <dbReference type="NCBI Taxonomy" id="3891"/>
    <lineage>
        <taxon>Eukaryota</taxon>
        <taxon>Viridiplantae</taxon>
        <taxon>Streptophyta</taxon>
        <taxon>Embryophyta</taxon>
        <taxon>Tracheophyta</taxon>
        <taxon>Spermatophyta</taxon>
        <taxon>Magnoliopsida</taxon>
        <taxon>eudicotyledons</taxon>
        <taxon>Gunneridae</taxon>
        <taxon>Pentapetalae</taxon>
        <taxon>rosids</taxon>
        <taxon>fabids</taxon>
        <taxon>Fabales</taxon>
        <taxon>Fabaceae</taxon>
        <taxon>Papilionoideae</taxon>
        <taxon>50 kb inversion clade</taxon>
        <taxon>NPAAA clade</taxon>
        <taxon>indigoferoid/millettioid clade</taxon>
        <taxon>Phaseoleae</taxon>
        <taxon>Psophocarpus</taxon>
    </lineage>
</organism>
<accession>A0AAN9S022</accession>
<dbReference type="Proteomes" id="UP001386955">
    <property type="component" value="Unassembled WGS sequence"/>
</dbReference>
<feature type="compositionally biased region" description="Basic and acidic residues" evidence="1">
    <location>
        <begin position="52"/>
        <end position="78"/>
    </location>
</feature>
<sequence>MEMEKSWARAHAIKYNHYTLLNGRRVRVLEYGLSVELMSYPKKAHTPLGANKAKECKYHQNHDHSTEDWRDRRSPDHRNNKRSPNSHRTGEITTETTKGMIDGGVEVAPGRD</sequence>
<protein>
    <submittedName>
        <fullName evidence="2">Uncharacterized protein</fullName>
    </submittedName>
</protein>
<name>A0AAN9S022_PSOTE</name>
<evidence type="ECO:0000313" key="3">
    <source>
        <dbReference type="Proteomes" id="UP001386955"/>
    </source>
</evidence>
<keyword evidence="3" id="KW-1185">Reference proteome</keyword>
<evidence type="ECO:0000313" key="2">
    <source>
        <dbReference type="EMBL" id="KAK7386522.1"/>
    </source>
</evidence>
<gene>
    <name evidence="2" type="ORF">VNO78_26805</name>
</gene>
<feature type="region of interest" description="Disordered" evidence="1">
    <location>
        <begin position="45"/>
        <end position="112"/>
    </location>
</feature>